<feature type="transmembrane region" description="Helical" evidence="10">
    <location>
        <begin position="187"/>
        <end position="212"/>
    </location>
</feature>
<feature type="transmembrane region" description="Helical" evidence="10">
    <location>
        <begin position="129"/>
        <end position="148"/>
    </location>
</feature>
<evidence type="ECO:0000256" key="2">
    <source>
        <dbReference type="ARBA" id="ARBA00022448"/>
    </source>
</evidence>
<dbReference type="InterPro" id="IPR002528">
    <property type="entry name" value="MATE_fam"/>
</dbReference>
<protein>
    <recommendedName>
        <fullName evidence="9">Multidrug-efflux transporter</fullName>
    </recommendedName>
</protein>
<dbReference type="AlphaFoldDB" id="W2C1W2"/>
<dbReference type="GO" id="GO:0042910">
    <property type="term" value="F:xenobiotic transmembrane transporter activity"/>
    <property type="evidence" value="ECO:0007669"/>
    <property type="project" value="InterPro"/>
</dbReference>
<keyword evidence="7" id="KW-0406">Ion transport</keyword>
<accession>W2C1W2</accession>
<feature type="transmembrane region" description="Helical" evidence="10">
    <location>
        <begin position="313"/>
        <end position="336"/>
    </location>
</feature>
<keyword evidence="6 10" id="KW-1133">Transmembrane helix</keyword>
<name>W2C1W2_9BACT</name>
<evidence type="ECO:0000313" key="12">
    <source>
        <dbReference type="Proteomes" id="UP000018837"/>
    </source>
</evidence>
<feature type="transmembrane region" description="Helical" evidence="10">
    <location>
        <begin position="155"/>
        <end position="175"/>
    </location>
</feature>
<feature type="transmembrane region" description="Helical" evidence="10">
    <location>
        <begin position="408"/>
        <end position="430"/>
    </location>
</feature>
<organism evidence="11 12">
    <name type="scientific">Tannerella sp. oral taxon BU063 isolate Cell 2</name>
    <dbReference type="NCBI Taxonomy" id="1411148"/>
    <lineage>
        <taxon>Bacteria</taxon>
        <taxon>Pseudomonadati</taxon>
        <taxon>Bacteroidota</taxon>
        <taxon>Bacteroidia</taxon>
        <taxon>Bacteroidales</taxon>
        <taxon>Tannerellaceae</taxon>
        <taxon>Tannerella</taxon>
    </lineage>
</organism>
<dbReference type="GO" id="GO:0006811">
    <property type="term" value="P:monoatomic ion transport"/>
    <property type="evidence" value="ECO:0007669"/>
    <property type="project" value="UniProtKB-KW"/>
</dbReference>
<evidence type="ECO:0000256" key="9">
    <source>
        <dbReference type="ARBA" id="ARBA00031636"/>
    </source>
</evidence>
<evidence type="ECO:0000256" key="8">
    <source>
        <dbReference type="ARBA" id="ARBA00023136"/>
    </source>
</evidence>
<feature type="transmembrane region" description="Helical" evidence="10">
    <location>
        <begin position="275"/>
        <end position="301"/>
    </location>
</feature>
<feature type="transmembrane region" description="Helical" evidence="10">
    <location>
        <begin position="47"/>
        <end position="68"/>
    </location>
</feature>
<dbReference type="InterPro" id="IPR050222">
    <property type="entry name" value="MATE_MdtK"/>
</dbReference>
<feature type="transmembrane region" description="Helical" evidence="10">
    <location>
        <begin position="382"/>
        <end position="402"/>
    </location>
</feature>
<evidence type="ECO:0000256" key="1">
    <source>
        <dbReference type="ARBA" id="ARBA00004651"/>
    </source>
</evidence>
<evidence type="ECO:0000256" key="10">
    <source>
        <dbReference type="SAM" id="Phobius"/>
    </source>
</evidence>
<keyword evidence="8 10" id="KW-0472">Membrane</keyword>
<evidence type="ECO:0000313" key="11">
    <source>
        <dbReference type="EMBL" id="ETK01043.1"/>
    </source>
</evidence>
<keyword evidence="3" id="KW-0050">Antiport</keyword>
<reference evidence="11 12" key="1">
    <citation type="submission" date="2013-11" db="EMBL/GenBank/DDBJ databases">
        <title>Single cell genomics of uncultured Tannerella BU063 (oral taxon 286).</title>
        <authorList>
            <person name="Beall C.J."/>
            <person name="Campbell A.G."/>
            <person name="Griffen A.L."/>
            <person name="Podar M."/>
            <person name="Leys E.J."/>
        </authorList>
    </citation>
    <scope>NUCLEOTIDE SEQUENCE [LARGE SCALE GENOMIC DNA]</scope>
    <source>
        <strain evidence="11">Cell 2</strain>
    </source>
</reference>
<sequence length="440" mass="48522">MYTNRQIWDISLPIFLSLLAQNVINITDTAFLGRVGEVALGASAMGGLYYICIFTVAFGFSAGSQIIIGRRNGERRYEAVGPVVLQGTLFLLVLAAVCFVASRLWGERMMGVMVSSDELRRATMEYLDWRIYGFFFAFTGVMFRALFVGITRTRVLTLASVVMSVVNVVLDYLLIFGHAGLPRLGIAGAAIASVVAEVASVLFLAVYTRLTVDRRRYGLDRLRRFDFRLIRQVLSISGFTMLQYFISMSTYFIFFLAVERLGQRDLAVANIARSLYIALFIPVSALSTAANTMVSNLLGAGRTQEVIPLIRHLTLISVGITALFAALLVLLPRLFLSVYTNEAELITASIPSVVVIALASLSSAASSIAFSAISGTGNTRHAFLLEMLALAVYTLYIYVAVVRLRLPVHLSFVSDIVYYVAITIGSIVYFRRAAWYQKDV</sequence>
<dbReference type="EMBL" id="AYUF01000492">
    <property type="protein sequence ID" value="ETK01043.1"/>
    <property type="molecule type" value="Genomic_DNA"/>
</dbReference>
<comment type="subcellular location">
    <subcellularLocation>
        <location evidence="1">Cell membrane</location>
        <topology evidence="1">Multi-pass membrane protein</topology>
    </subcellularLocation>
</comment>
<keyword evidence="2" id="KW-0813">Transport</keyword>
<proteinExistence type="predicted"/>
<dbReference type="CDD" id="cd13133">
    <property type="entry name" value="MATE_like_7"/>
    <property type="match status" value="1"/>
</dbReference>
<dbReference type="PIRSF" id="PIRSF006603">
    <property type="entry name" value="DinF"/>
    <property type="match status" value="1"/>
</dbReference>
<dbReference type="PANTHER" id="PTHR43298:SF2">
    <property type="entry name" value="FMN_FAD EXPORTER YEEO-RELATED"/>
    <property type="match status" value="1"/>
</dbReference>
<dbReference type="PANTHER" id="PTHR43298">
    <property type="entry name" value="MULTIDRUG RESISTANCE PROTEIN NORM-RELATED"/>
    <property type="match status" value="1"/>
</dbReference>
<evidence type="ECO:0000256" key="3">
    <source>
        <dbReference type="ARBA" id="ARBA00022449"/>
    </source>
</evidence>
<dbReference type="Pfam" id="PF01554">
    <property type="entry name" value="MatE"/>
    <property type="match status" value="2"/>
</dbReference>
<evidence type="ECO:0000256" key="6">
    <source>
        <dbReference type="ARBA" id="ARBA00022989"/>
    </source>
</evidence>
<evidence type="ECO:0000256" key="7">
    <source>
        <dbReference type="ARBA" id="ARBA00023065"/>
    </source>
</evidence>
<feature type="transmembrane region" description="Helical" evidence="10">
    <location>
        <begin position="348"/>
        <end position="370"/>
    </location>
</feature>
<dbReference type="InterPro" id="IPR048279">
    <property type="entry name" value="MdtK-like"/>
</dbReference>
<feature type="transmembrane region" description="Helical" evidence="10">
    <location>
        <begin position="7"/>
        <end position="27"/>
    </location>
</feature>
<feature type="transmembrane region" description="Helical" evidence="10">
    <location>
        <begin position="233"/>
        <end position="255"/>
    </location>
</feature>
<feature type="transmembrane region" description="Helical" evidence="10">
    <location>
        <begin position="80"/>
        <end position="105"/>
    </location>
</feature>
<evidence type="ECO:0000256" key="4">
    <source>
        <dbReference type="ARBA" id="ARBA00022475"/>
    </source>
</evidence>
<evidence type="ECO:0000256" key="5">
    <source>
        <dbReference type="ARBA" id="ARBA00022692"/>
    </source>
</evidence>
<dbReference type="NCBIfam" id="TIGR00797">
    <property type="entry name" value="matE"/>
    <property type="match status" value="1"/>
</dbReference>
<dbReference type="GO" id="GO:0005886">
    <property type="term" value="C:plasma membrane"/>
    <property type="evidence" value="ECO:0007669"/>
    <property type="project" value="UniProtKB-SubCell"/>
</dbReference>
<dbReference type="Proteomes" id="UP000018837">
    <property type="component" value="Unassembled WGS sequence"/>
</dbReference>
<comment type="caution">
    <text evidence="11">The sequence shown here is derived from an EMBL/GenBank/DDBJ whole genome shotgun (WGS) entry which is preliminary data.</text>
</comment>
<gene>
    <name evidence="11" type="ORF">N425_12145</name>
</gene>
<keyword evidence="4" id="KW-1003">Cell membrane</keyword>
<dbReference type="PATRIC" id="fig|1411148.3.peg.2007"/>
<dbReference type="GO" id="GO:0015297">
    <property type="term" value="F:antiporter activity"/>
    <property type="evidence" value="ECO:0007669"/>
    <property type="project" value="UniProtKB-KW"/>
</dbReference>
<keyword evidence="5 10" id="KW-0812">Transmembrane</keyword>